<keyword evidence="4" id="KW-0109">Calcium transport</keyword>
<feature type="transmembrane region" description="Helical" evidence="8">
    <location>
        <begin position="84"/>
        <end position="107"/>
    </location>
</feature>
<comment type="subcellular location">
    <subcellularLocation>
        <location evidence="1">Membrane</location>
        <topology evidence="1">Multi-pass membrane protein</topology>
    </subcellularLocation>
</comment>
<evidence type="ECO:0000256" key="5">
    <source>
        <dbReference type="ARBA" id="ARBA00022692"/>
    </source>
</evidence>
<feature type="transmembrane region" description="Helical" evidence="8">
    <location>
        <begin position="419"/>
        <end position="439"/>
    </location>
</feature>
<keyword evidence="5 8" id="KW-0812">Transmembrane</keyword>
<keyword evidence="11" id="KW-1185">Reference proteome</keyword>
<proteinExistence type="predicted"/>
<keyword evidence="6 8" id="KW-1133">Transmembrane helix</keyword>
<feature type="transmembrane region" description="Helical" evidence="8">
    <location>
        <begin position="548"/>
        <end position="571"/>
    </location>
</feature>
<evidence type="ECO:0000256" key="4">
    <source>
        <dbReference type="ARBA" id="ARBA00022568"/>
    </source>
</evidence>
<dbReference type="Gene3D" id="1.20.1420.30">
    <property type="entry name" value="NCX, central ion-binding region"/>
    <property type="match status" value="2"/>
</dbReference>
<dbReference type="EMBL" id="JAIFTH010000021">
    <property type="protein sequence ID" value="KAG9511202.1"/>
    <property type="molecule type" value="Genomic_DNA"/>
</dbReference>
<dbReference type="InterPro" id="IPR004837">
    <property type="entry name" value="NaCa_Exmemb"/>
</dbReference>
<accession>A0ABQ7SCT6</accession>
<dbReference type="Pfam" id="PF01699">
    <property type="entry name" value="Na_Ca_ex"/>
    <property type="match status" value="2"/>
</dbReference>
<dbReference type="Proteomes" id="UP000825002">
    <property type="component" value="Unassembled WGS sequence"/>
</dbReference>
<evidence type="ECO:0000313" key="10">
    <source>
        <dbReference type="EMBL" id="KAG9511202.1"/>
    </source>
</evidence>
<evidence type="ECO:0000256" key="6">
    <source>
        <dbReference type="ARBA" id="ARBA00022989"/>
    </source>
</evidence>
<reference evidence="10 11" key="1">
    <citation type="submission" date="2020-10" db="EMBL/GenBank/DDBJ databases">
        <authorList>
            <person name="Klimov P.B."/>
            <person name="Dyachkov S.M."/>
            <person name="Chetverikov P.E."/>
        </authorList>
    </citation>
    <scope>NUCLEOTIDE SEQUENCE [LARGE SCALE GENOMIC DNA]</scope>
    <source>
        <strain evidence="10">BMOC 18-1129-001#AD2665</strain>
        <tissue evidence="10">Entire mites</tissue>
    </source>
</reference>
<protein>
    <submittedName>
        <fullName evidence="10">Sodium/calcium exchanger 7</fullName>
    </submittedName>
</protein>
<feature type="transmembrane region" description="Helical" evidence="8">
    <location>
        <begin position="175"/>
        <end position="194"/>
    </location>
</feature>
<feature type="domain" description="Sodium/calcium exchanger membrane region" evidence="9">
    <location>
        <begin position="84"/>
        <end position="214"/>
    </location>
</feature>
<feature type="transmembrane region" description="Helical" evidence="8">
    <location>
        <begin position="200"/>
        <end position="219"/>
    </location>
</feature>
<name>A0ABQ7SCT6_9ACAR</name>
<dbReference type="InterPro" id="IPR051359">
    <property type="entry name" value="CaCA_antiporter"/>
</dbReference>
<evidence type="ECO:0000256" key="7">
    <source>
        <dbReference type="ARBA" id="ARBA00023136"/>
    </source>
</evidence>
<keyword evidence="3" id="KW-0050">Antiport</keyword>
<feature type="transmembrane region" description="Helical" evidence="8">
    <location>
        <begin position="618"/>
        <end position="640"/>
    </location>
</feature>
<keyword evidence="7 8" id="KW-0472">Membrane</keyword>
<dbReference type="InterPro" id="IPR044880">
    <property type="entry name" value="NCX_ion-bd_dom_sf"/>
</dbReference>
<sequence length="641" mass="70799">AARHFRSPDPTGYPHITVTIAPSLSDNVTFKSCRDILFVEPNDRCTLSELIDGCANDDGLIDYVAFFFCAFDPEKLPLALLVSVLWLLILFIATGVTATDFLCPALFMISKTLGLSQNIAGVTFLAFGNTSADIFAAINGIRLGSGTLITTAIAGSVFALKEFRLDKVTFLRDICFYIVAVSLLFYAFIVPGKIRLIDSIMFLGLYAIYVGVVIGSRYFTKDKPLKSMHGAPDKEEDGGIEFEGVHIDDDPMAGMVVMRGFLFLPEDAPQLKPIFKIDKIDESTFVNGNSNTATMMNTNVTNKSSRRVTLFEDNLFTERSSGTHLETGDAIGKPRTSRSASLLSVSKQQLINLRRASRDIRRQSMVFLSGVSPIDLDLWRQQNWGGRSMELVKAPIRLFLLLTTPMADVEGKHEWNKPLSTLHCITGPIFVVFAFGFGLTSIRSVPIALIVFIITTPIALTIICTSTSETPPFYYNAYSSYLGFIVAITWIYTISNEVINLLRAIGIAFNLSNEIMGLTVLAWGNCMLDFITNVSIARKGFPRMAIAACYGGPLMSTLVGIGLPSFLALLFDPNHETSLGASPLLAIIYSFLLFALITTLIIVIALKFRVKKHVGYYLIGLYILLILTEWLTEFHVFALFY</sequence>
<feature type="non-terminal residue" evidence="10">
    <location>
        <position position="1"/>
    </location>
</feature>
<keyword evidence="2" id="KW-0813">Transport</keyword>
<feature type="transmembrane region" description="Helical" evidence="8">
    <location>
        <begin position="144"/>
        <end position="163"/>
    </location>
</feature>
<evidence type="ECO:0000256" key="8">
    <source>
        <dbReference type="SAM" id="Phobius"/>
    </source>
</evidence>
<evidence type="ECO:0000256" key="1">
    <source>
        <dbReference type="ARBA" id="ARBA00004141"/>
    </source>
</evidence>
<evidence type="ECO:0000256" key="2">
    <source>
        <dbReference type="ARBA" id="ARBA00022448"/>
    </source>
</evidence>
<gene>
    <name evidence="10" type="primary">ncx-7</name>
    <name evidence="10" type="ORF">GZH46_00228</name>
</gene>
<feature type="domain" description="Sodium/calcium exchanger membrane region" evidence="9">
    <location>
        <begin position="480"/>
        <end position="628"/>
    </location>
</feature>
<evidence type="ECO:0000259" key="9">
    <source>
        <dbReference type="Pfam" id="PF01699"/>
    </source>
</evidence>
<feature type="transmembrane region" description="Helical" evidence="8">
    <location>
        <begin position="475"/>
        <end position="495"/>
    </location>
</feature>
<keyword evidence="4" id="KW-0106">Calcium</keyword>
<dbReference type="PANTHER" id="PTHR12266">
    <property type="entry name" value="NA+/CA2+ K+ INDEPENDENT EXCHANGER"/>
    <property type="match status" value="1"/>
</dbReference>
<comment type="caution">
    <text evidence="10">The sequence shown here is derived from an EMBL/GenBank/DDBJ whole genome shotgun (WGS) entry which is preliminary data.</text>
</comment>
<organism evidence="10 11">
    <name type="scientific">Fragariocoptes setiger</name>
    <dbReference type="NCBI Taxonomy" id="1670756"/>
    <lineage>
        <taxon>Eukaryota</taxon>
        <taxon>Metazoa</taxon>
        <taxon>Ecdysozoa</taxon>
        <taxon>Arthropoda</taxon>
        <taxon>Chelicerata</taxon>
        <taxon>Arachnida</taxon>
        <taxon>Acari</taxon>
        <taxon>Acariformes</taxon>
        <taxon>Trombidiformes</taxon>
        <taxon>Prostigmata</taxon>
        <taxon>Eupodina</taxon>
        <taxon>Eriophyoidea</taxon>
        <taxon>Phytoptidae</taxon>
        <taxon>Fragariocoptes</taxon>
    </lineage>
</organism>
<feature type="transmembrane region" description="Helical" evidence="8">
    <location>
        <begin position="515"/>
        <end position="536"/>
    </location>
</feature>
<keyword evidence="4" id="KW-0406">Ion transport</keyword>
<feature type="transmembrane region" description="Helical" evidence="8">
    <location>
        <begin position="583"/>
        <end position="606"/>
    </location>
</feature>
<evidence type="ECO:0000313" key="11">
    <source>
        <dbReference type="Proteomes" id="UP000825002"/>
    </source>
</evidence>
<evidence type="ECO:0000256" key="3">
    <source>
        <dbReference type="ARBA" id="ARBA00022449"/>
    </source>
</evidence>
<feature type="transmembrane region" description="Helical" evidence="8">
    <location>
        <begin position="445"/>
        <end position="463"/>
    </location>
</feature>
<dbReference type="PANTHER" id="PTHR12266:SF0">
    <property type="entry name" value="MITOCHONDRIAL SODIUM_CALCIUM EXCHANGER PROTEIN"/>
    <property type="match status" value="1"/>
</dbReference>